<sequence length="61" mass="6649">MQMAIVTKKVRSDDLVRIKPLTATPRSWLCPPFATAALAVYGVCPLIIQPINPALSSRATR</sequence>
<keyword evidence="2" id="KW-1185">Reference proteome</keyword>
<name>A0A371CGN0_9APHY</name>
<proteinExistence type="predicted"/>
<dbReference type="AlphaFoldDB" id="A0A371CGN0"/>
<accession>A0A371CGN0</accession>
<organism evidence="1 2">
    <name type="scientific">Lentinus brumalis</name>
    <dbReference type="NCBI Taxonomy" id="2498619"/>
    <lineage>
        <taxon>Eukaryota</taxon>
        <taxon>Fungi</taxon>
        <taxon>Dikarya</taxon>
        <taxon>Basidiomycota</taxon>
        <taxon>Agaricomycotina</taxon>
        <taxon>Agaricomycetes</taxon>
        <taxon>Polyporales</taxon>
        <taxon>Polyporaceae</taxon>
        <taxon>Lentinus</taxon>
    </lineage>
</organism>
<reference evidence="1 2" key="1">
    <citation type="journal article" date="2018" name="Biotechnol. Biofuels">
        <title>Integrative visual omics of the white-rot fungus Polyporus brumalis exposes the biotechnological potential of its oxidative enzymes for delignifying raw plant biomass.</title>
        <authorList>
            <person name="Miyauchi S."/>
            <person name="Rancon A."/>
            <person name="Drula E."/>
            <person name="Hage H."/>
            <person name="Chaduli D."/>
            <person name="Favel A."/>
            <person name="Grisel S."/>
            <person name="Henrissat B."/>
            <person name="Herpoel-Gimbert I."/>
            <person name="Ruiz-Duenas F.J."/>
            <person name="Chevret D."/>
            <person name="Hainaut M."/>
            <person name="Lin J."/>
            <person name="Wang M."/>
            <person name="Pangilinan J."/>
            <person name="Lipzen A."/>
            <person name="Lesage-Meessen L."/>
            <person name="Navarro D."/>
            <person name="Riley R."/>
            <person name="Grigoriev I.V."/>
            <person name="Zhou S."/>
            <person name="Raouche S."/>
            <person name="Rosso M.N."/>
        </authorList>
    </citation>
    <scope>NUCLEOTIDE SEQUENCE [LARGE SCALE GENOMIC DNA]</scope>
    <source>
        <strain evidence="1 2">BRFM 1820</strain>
    </source>
</reference>
<evidence type="ECO:0000313" key="2">
    <source>
        <dbReference type="Proteomes" id="UP000256964"/>
    </source>
</evidence>
<dbReference type="EMBL" id="KZ857876">
    <property type="protein sequence ID" value="RDX39439.1"/>
    <property type="molecule type" value="Genomic_DNA"/>
</dbReference>
<evidence type="ECO:0000313" key="1">
    <source>
        <dbReference type="EMBL" id="RDX39439.1"/>
    </source>
</evidence>
<gene>
    <name evidence="1" type="ORF">OH76DRAFT_1491159</name>
</gene>
<dbReference type="Proteomes" id="UP000256964">
    <property type="component" value="Unassembled WGS sequence"/>
</dbReference>
<protein>
    <submittedName>
        <fullName evidence="1">Uncharacterized protein</fullName>
    </submittedName>
</protein>